<dbReference type="SUPFAM" id="SSF49373">
    <property type="entry name" value="Invasin/intimin cell-adhesion fragments"/>
    <property type="match status" value="1"/>
</dbReference>
<evidence type="ECO:0000313" key="3">
    <source>
        <dbReference type="EMBL" id="MBT1070851.1"/>
    </source>
</evidence>
<comment type="caution">
    <text evidence="3">The sequence shown here is derived from an EMBL/GenBank/DDBJ whole genome shotgun (WGS) entry which is preliminary data.</text>
</comment>
<keyword evidence="1" id="KW-0732">Signal</keyword>
<dbReference type="EMBL" id="JAHDYS010000003">
    <property type="protein sequence ID" value="MBT1070851.1"/>
    <property type="molecule type" value="Genomic_DNA"/>
</dbReference>
<protein>
    <submittedName>
        <fullName evidence="3">DUF4082 domain-containing protein</fullName>
    </submittedName>
</protein>
<accession>A0ABS5U5A5</accession>
<name>A0ABS5U5A5_9BACT</name>
<feature type="domain" description="BIG2" evidence="2">
    <location>
        <begin position="1788"/>
        <end position="1869"/>
    </location>
</feature>
<gene>
    <name evidence="3" type="ORF">KJB30_03565</name>
</gene>
<evidence type="ECO:0000256" key="1">
    <source>
        <dbReference type="ARBA" id="ARBA00022729"/>
    </source>
</evidence>
<sequence>MKSNSMTLKQVVTALFVITCMAIVAPLDLRAASIWPPTTVPATVDGGPDDPVEIGVKFRSDSGGTISGIRFYKASANNGTHTARLWSASGTLLATASPAGETASGWQQANFTTPVTITANTVYVASYHTANGHYSFTQNYFSGTGRDAPPLHAPADGVSGANGVYTYGPPGSFPITGWLGSNYWVDVVFTASPTGDTVAPVVNTFTIPATSTSLNVAITALTATDNTAVTGYLVTETSTAPLASDSRWSATAPVSYTFSTQGSKTLYAWAKDAAGNVSTARSATVTVTIPVSTGSTLWPSTTVPATVDGGADDPVEIGVKFRSDSGGTISGIRFYKASANNGTHTARLWSASGTLLATAGSASETASGWQQADFPAPVTITANTVYVASYHTANGHYSFNQNYFSGTGRDAPPLHAPADGVSGANGVYTYGPPGSFPTTGWFGSNYWVDVVFTASSTGDTVAPVVNTFTIPATSSSLSVAITTLTATDNTAVTGYLVTETSTAPLASDSRWSATAPVSYTFTTQGSKTLYAWAKDAAGNVSTARSATVTVTISTGDTIAPVVNTFTIPTTSSTLNVPITALTATDNTAVTGYLVTETSTAPLASDSRWSATAPVSYTFTTQGSKTLYAWAKDAAGNVSTARSATVTVTIPVLTGSTLWPSTTVPATVDGGPDDPVEIGVKFRSDSGGTISGIRFYKAAANNGSHTVRLWSASGALLATAGSASETASGWQQADFPAPVTITANTVYVASYHTANGHYSFNQNYFSGTGRDAPPLHAPADGVSGVNGVFTYGPSGSFPSSGWFGTNYWVDVVFTASTTGDTVAPVVNTFTIPATSSSLSVAITALTATDNTAVTGYLVTETSTVPLASDSRWSTTPPTSYTVATPGSKTLYAWAKDVAGNISIAKSAPVTVITAKLPILIISSATNPFSNYYGEILQTEGLNAFDQNDIASVSAGVLAAYDLVILGEMTLTASQVTMLSTWVNGGGKLIAMRPDKKLAALLGLNDQSASLSNGYLLVDPAAAPGKGIFSQTMQYHGPADLYGLNGASSLATLYSSASSATSNPAVTLNTVGSNGGLAAAFTYDLARSVIYTRQGNPAWAGQERDGEPVLRSDDMFYGAATFDPQLDWIDLTKVTIPQADEQQRLLANLIIRMNMISQLVPRFWYLPRNLPAVVVMTGDDHGNGYGGTAARFTQYQNMSSPGCSVDNWDCIRGTSYLYTTNTITSSQATAFNNAGFEVALHVSTDCANWTPTSLANFYSSQLAGFSARFPSLPKPVTNRTHCIAWSDYTTQATVEKTNGITLDTTYYYWPPHWMASYPGFFTGSGMPMRFTDASGTIIDVYQATTQMTDESGQIYPFTVNALLDRAVGPEGYFGAFVVNAHTDFDTSSVSDSVIQSALQRGVPVISAKQLLAWLNGRNSSTFTSLAWNGTTLGFSVNAGTGATGLTAMAPVPEGKSVTSVTRNGSPVSFSMAVIKGVHYARFATTGGAYQVTYAADIIPPGVTSVTPARDSRDVNPSDKIIAIFSEPVDPATITGSSFVLRNSSSAIVPASVVYNTVTRTAILTPSASLANGAIYTVTISGAVKDLAGNSLGSATTWNFTTAAVSTGPWTIWPASAVPAVVDAGPDDPVELGVKFRSDRNGYITGLRFYKSAANTGIHTGNLWAADGTRIATATFSSESSTGWQQVNFQPPVAITANAIYTASYHTDSGHYSYNYGYFNGGGVDSPPLHALPDGASGGNGVFAYGSGSNFPNQSWNGTNYWVDVVFSDTSSPQAINGAVVDNASQSAAPVLAMITVQPSNQRIAVGTSQQFTAMATYSNGTTKDITKQVSWSSSAPEIATVGSSGLVTAHGAGMCNISATLDGITGSTSSQATDGVAHIVPAWKIENQSSMDRG</sequence>
<dbReference type="Pfam" id="PF13205">
    <property type="entry name" value="Big_5"/>
    <property type="match status" value="1"/>
</dbReference>
<dbReference type="InterPro" id="IPR032812">
    <property type="entry name" value="SbsA_Ig"/>
</dbReference>
<dbReference type="Pfam" id="PF02368">
    <property type="entry name" value="Big_2"/>
    <property type="match status" value="1"/>
</dbReference>
<dbReference type="InterPro" id="IPR025141">
    <property type="entry name" value="DUF4082"/>
</dbReference>
<dbReference type="SUPFAM" id="SSF52317">
    <property type="entry name" value="Class I glutamine amidotransferase-like"/>
    <property type="match status" value="1"/>
</dbReference>
<evidence type="ECO:0000313" key="4">
    <source>
        <dbReference type="Proteomes" id="UP000784128"/>
    </source>
</evidence>
<dbReference type="SMART" id="SM00635">
    <property type="entry name" value="BID_2"/>
    <property type="match status" value="1"/>
</dbReference>
<proteinExistence type="predicted"/>
<dbReference type="Gene3D" id="2.60.40.1220">
    <property type="match status" value="1"/>
</dbReference>
<dbReference type="InterPro" id="IPR014755">
    <property type="entry name" value="Cu-Rt/internalin_Ig-like"/>
</dbReference>
<dbReference type="Gene3D" id="2.60.40.1080">
    <property type="match status" value="1"/>
</dbReference>
<keyword evidence="4" id="KW-1185">Reference proteome</keyword>
<reference evidence="3 4" key="1">
    <citation type="submission" date="2021-05" db="EMBL/GenBank/DDBJ databases">
        <title>The draft genome of Geobacter chapellei DSM 13688.</title>
        <authorList>
            <person name="Xu Z."/>
            <person name="Masuda Y."/>
            <person name="Itoh H."/>
            <person name="Senoo K."/>
        </authorList>
    </citation>
    <scope>NUCLEOTIDE SEQUENCE [LARGE SCALE GENOMIC DNA]</scope>
    <source>
        <strain evidence="3 4">DSM 13688</strain>
    </source>
</reference>
<organism evidence="3 4">
    <name type="scientific">Pelotalea chapellei</name>
    <dbReference type="NCBI Taxonomy" id="44671"/>
    <lineage>
        <taxon>Bacteria</taxon>
        <taxon>Pseudomonadati</taxon>
        <taxon>Thermodesulfobacteriota</taxon>
        <taxon>Desulfuromonadia</taxon>
        <taxon>Geobacterales</taxon>
        <taxon>Geobacteraceae</taxon>
        <taxon>Pelotalea</taxon>
    </lineage>
</organism>
<dbReference type="RefSeq" id="WP_214296570.1">
    <property type="nucleotide sequence ID" value="NZ_JAHDYS010000003.1"/>
</dbReference>
<dbReference type="Proteomes" id="UP000784128">
    <property type="component" value="Unassembled WGS sequence"/>
</dbReference>
<dbReference type="InterPro" id="IPR029062">
    <property type="entry name" value="Class_I_gatase-like"/>
</dbReference>
<dbReference type="InterPro" id="IPR003343">
    <property type="entry name" value="Big_2"/>
</dbReference>
<dbReference type="Pfam" id="PF13313">
    <property type="entry name" value="DUF4082"/>
    <property type="match status" value="4"/>
</dbReference>
<dbReference type="InterPro" id="IPR008964">
    <property type="entry name" value="Invasin/intimin_cell_adhesion"/>
</dbReference>
<evidence type="ECO:0000259" key="2">
    <source>
        <dbReference type="SMART" id="SM00635"/>
    </source>
</evidence>